<keyword evidence="4 5" id="KW-0732">Signal</keyword>
<dbReference type="AlphaFoldDB" id="A0A9W6TV84"/>
<keyword evidence="3 5" id="KW-0964">Secreted</keyword>
<reference evidence="7" key="1">
    <citation type="submission" date="2023-04" db="EMBL/GenBank/DDBJ databases">
        <title>Phytophthora lilii NBRC 32176.</title>
        <authorList>
            <person name="Ichikawa N."/>
            <person name="Sato H."/>
            <person name="Tonouchi N."/>
        </authorList>
    </citation>
    <scope>NUCLEOTIDE SEQUENCE</scope>
    <source>
        <strain evidence="7">NBRC 32176</strain>
    </source>
</reference>
<comment type="subcellular location">
    <subcellularLocation>
        <location evidence="1 5">Secreted</location>
    </subcellularLocation>
</comment>
<proteinExistence type="inferred from homology"/>
<keyword evidence="8" id="KW-1185">Reference proteome</keyword>
<feature type="compositionally biased region" description="Acidic residues" evidence="6">
    <location>
        <begin position="63"/>
        <end position="86"/>
    </location>
</feature>
<dbReference type="Proteomes" id="UP001165083">
    <property type="component" value="Unassembled WGS sequence"/>
</dbReference>
<evidence type="ECO:0000256" key="6">
    <source>
        <dbReference type="SAM" id="MobiDB-lite"/>
    </source>
</evidence>
<evidence type="ECO:0000313" key="8">
    <source>
        <dbReference type="Proteomes" id="UP001165083"/>
    </source>
</evidence>
<feature type="chain" id="PRO_5041015843" description="RxLR effector protein" evidence="5">
    <location>
        <begin position="22"/>
        <end position="154"/>
    </location>
</feature>
<evidence type="ECO:0000313" key="7">
    <source>
        <dbReference type="EMBL" id="GMF20300.1"/>
    </source>
</evidence>
<evidence type="ECO:0000256" key="1">
    <source>
        <dbReference type="ARBA" id="ARBA00004613"/>
    </source>
</evidence>
<feature type="region of interest" description="Disordered" evidence="6">
    <location>
        <begin position="48"/>
        <end position="90"/>
    </location>
</feature>
<gene>
    <name evidence="7" type="ORF">Plil01_000787900</name>
</gene>
<dbReference type="OrthoDB" id="128182at2759"/>
<organism evidence="7 8">
    <name type="scientific">Phytophthora lilii</name>
    <dbReference type="NCBI Taxonomy" id="2077276"/>
    <lineage>
        <taxon>Eukaryota</taxon>
        <taxon>Sar</taxon>
        <taxon>Stramenopiles</taxon>
        <taxon>Oomycota</taxon>
        <taxon>Peronosporomycetes</taxon>
        <taxon>Peronosporales</taxon>
        <taxon>Peronosporaceae</taxon>
        <taxon>Phytophthora</taxon>
    </lineage>
</organism>
<feature type="signal peptide" evidence="5">
    <location>
        <begin position="1"/>
        <end position="21"/>
    </location>
</feature>
<accession>A0A9W6TV84</accession>
<dbReference type="Pfam" id="PF16810">
    <property type="entry name" value="RXLR"/>
    <property type="match status" value="1"/>
</dbReference>
<comment type="domain">
    <text evidence="5">The RxLR-dEER motif acts to carry the protein into the host cell cytoplasm through binding to cell surface phosphatidylinositol-3-phosphate.</text>
</comment>
<evidence type="ECO:0000256" key="2">
    <source>
        <dbReference type="ARBA" id="ARBA00010400"/>
    </source>
</evidence>
<comment type="similarity">
    <text evidence="2 5">Belongs to the RxLR effector family.</text>
</comment>
<comment type="caution">
    <text evidence="7">The sequence shown here is derived from an EMBL/GenBank/DDBJ whole genome shotgun (WGS) entry which is preliminary data.</text>
</comment>
<protein>
    <recommendedName>
        <fullName evidence="5">RxLR effector protein</fullName>
    </recommendedName>
</protein>
<feature type="compositionally biased region" description="Basic and acidic residues" evidence="6">
    <location>
        <begin position="50"/>
        <end position="62"/>
    </location>
</feature>
<dbReference type="EMBL" id="BSXW01000371">
    <property type="protein sequence ID" value="GMF20300.1"/>
    <property type="molecule type" value="Genomic_DNA"/>
</dbReference>
<dbReference type="InterPro" id="IPR031825">
    <property type="entry name" value="RXLR"/>
</dbReference>
<dbReference type="GO" id="GO:0005576">
    <property type="term" value="C:extracellular region"/>
    <property type="evidence" value="ECO:0007669"/>
    <property type="project" value="UniProtKB-SubCell"/>
</dbReference>
<evidence type="ECO:0000256" key="5">
    <source>
        <dbReference type="RuleBase" id="RU367124"/>
    </source>
</evidence>
<evidence type="ECO:0000256" key="4">
    <source>
        <dbReference type="ARBA" id="ARBA00022729"/>
    </source>
</evidence>
<evidence type="ECO:0000256" key="3">
    <source>
        <dbReference type="ARBA" id="ARBA00022525"/>
    </source>
</evidence>
<name>A0A9W6TV84_9STRA</name>
<sequence>MRLSSVLLVATAGTLIVTSNALSASTTSNQVVGVSAMASPDLVRSLEVTSDGKRSLRSHDTMGDDDEVKEEEEDGDGVGEEDDDEERANLFKTSKLDQMLRSLGTFKRFGKWKYKEYTPSEVRNKLEVIGGNKYKDLWEMYNANYYSIREVATK</sequence>
<comment type="function">
    <text evidence="5">Effector that suppresses plant defense responses during pathogen infection.</text>
</comment>